<dbReference type="OrthoDB" id="950503at2"/>
<gene>
    <name evidence="1" type="ORF">DJ013_05235</name>
</gene>
<name>A0A2Z4G966_9BACT</name>
<dbReference type="EMBL" id="CP029480">
    <property type="protein sequence ID" value="AWV97598.1"/>
    <property type="molecule type" value="Genomic_DNA"/>
</dbReference>
<dbReference type="RefSeq" id="WP_111370700.1">
    <property type="nucleotide sequence ID" value="NZ_CP029480.1"/>
</dbReference>
<accession>A0A2Z4G966</accession>
<organism evidence="1 2">
    <name type="scientific">Arcticibacterium luteifluviistationis</name>
    <dbReference type="NCBI Taxonomy" id="1784714"/>
    <lineage>
        <taxon>Bacteria</taxon>
        <taxon>Pseudomonadati</taxon>
        <taxon>Bacteroidota</taxon>
        <taxon>Cytophagia</taxon>
        <taxon>Cytophagales</taxon>
        <taxon>Leadbetterellaceae</taxon>
        <taxon>Arcticibacterium</taxon>
    </lineage>
</organism>
<dbReference type="KEGG" id="als:DJ013_05235"/>
<dbReference type="AlphaFoldDB" id="A0A2Z4G966"/>
<proteinExistence type="predicted"/>
<evidence type="ECO:0000313" key="1">
    <source>
        <dbReference type="EMBL" id="AWV97598.1"/>
    </source>
</evidence>
<reference evidence="1 2" key="1">
    <citation type="submission" date="2018-05" db="EMBL/GenBank/DDBJ databases">
        <title>Complete genome sequence of Arcticibacterium luteifluviistationis SM1504T, a cytophagaceae bacterium isolated from Arctic surface seawater.</title>
        <authorList>
            <person name="Li Y."/>
            <person name="Qin Q.-L."/>
        </authorList>
    </citation>
    <scope>NUCLEOTIDE SEQUENCE [LARGE SCALE GENOMIC DNA]</scope>
    <source>
        <strain evidence="1 2">SM1504</strain>
    </source>
</reference>
<dbReference type="Proteomes" id="UP000249873">
    <property type="component" value="Chromosome"/>
</dbReference>
<evidence type="ECO:0000313" key="2">
    <source>
        <dbReference type="Proteomes" id="UP000249873"/>
    </source>
</evidence>
<keyword evidence="2" id="KW-1185">Reference proteome</keyword>
<sequence>MANLFLIPAVLLNMLHQEGSIETSSFLTNMEGPEVLEIKMGMALPYASEWESPKKGNGLLERNGEFYTLVERNFANDTLYFKYIKNTNAREIFSMLSDKVDNNQDSDKQKDATGNNLLSNWMFLKFKANSDISFAYLNLHFESSASRNFSYENTFSSIYLGIDTPPPRLV</sequence>
<protein>
    <submittedName>
        <fullName evidence="1">Uncharacterized protein</fullName>
    </submittedName>
</protein>